<dbReference type="Gene3D" id="3.10.180.10">
    <property type="entry name" value="2,3-Dihydroxybiphenyl 1,2-Dioxygenase, domain 1"/>
    <property type="match status" value="2"/>
</dbReference>
<dbReference type="InterPro" id="IPR004360">
    <property type="entry name" value="Glyas_Fos-R_dOase_dom"/>
</dbReference>
<evidence type="ECO:0000313" key="3">
    <source>
        <dbReference type="Proteomes" id="UP001201449"/>
    </source>
</evidence>
<proteinExistence type="predicted"/>
<feature type="domain" description="VOC" evidence="1">
    <location>
        <begin position="167"/>
        <end position="284"/>
    </location>
</feature>
<dbReference type="SUPFAM" id="SSF54593">
    <property type="entry name" value="Glyoxalase/Bleomycin resistance protein/Dihydroxybiphenyl dioxygenase"/>
    <property type="match status" value="2"/>
</dbReference>
<organism evidence="2 3">
    <name type="scientific">Mariniradius sediminis</name>
    <dbReference type="NCBI Taxonomy" id="2909237"/>
    <lineage>
        <taxon>Bacteria</taxon>
        <taxon>Pseudomonadati</taxon>
        <taxon>Bacteroidota</taxon>
        <taxon>Cytophagia</taxon>
        <taxon>Cytophagales</taxon>
        <taxon>Cyclobacteriaceae</taxon>
        <taxon>Mariniradius</taxon>
    </lineage>
</organism>
<comment type="caution">
    <text evidence="2">The sequence shown here is derived from an EMBL/GenBank/DDBJ whole genome shotgun (WGS) entry which is preliminary data.</text>
</comment>
<sequence length="453" mass="51638">MKNPFFKTILRPWMLVQPLVVLLFFSCQNKDQTQQAEYLGQMEAFAEMVAAGVKPIALSAPLAPEETNGLFEKAEEIAKKHGVSVYREADLVQTQLFPADVAKGKEVLIFYSGNSLDAYLDLKKTLSDGTSGEAEARRFGRLLGYPVTHINRLLAKNSDFRTLADFGISATNLFLYYKDFPRARDFYQKLLGLEIVSDYGFALTLRISQDAFVTLVDAAVGRHKAEEPKTVAIALLTDQLPEWYTYLKAHNVQIKYEYKPKTNNAHDGFVAVDPEGYLLEFETFKQHPENERLMPQLRRFAALPTHSDSVAAGMGFYGAVTWLYYQDMQAAQLFYEEKMGFELIVDQGWAKVYKVSETGYVGLVDERRGMHRYTEMKGTSISFIVKDWDGWHGYAQANQPLPIIKERYTGKDGCYEAFVGEDPGKYFLEFNQFLEHPDNKRLLEILAQDKRGK</sequence>
<protein>
    <submittedName>
        <fullName evidence="2">VOC family protein</fullName>
    </submittedName>
</protein>
<dbReference type="InterPro" id="IPR029068">
    <property type="entry name" value="Glyas_Bleomycin-R_OHBP_Dase"/>
</dbReference>
<dbReference type="PROSITE" id="PS51819">
    <property type="entry name" value="VOC"/>
    <property type="match status" value="1"/>
</dbReference>
<dbReference type="Proteomes" id="UP001201449">
    <property type="component" value="Unassembled WGS sequence"/>
</dbReference>
<dbReference type="PROSITE" id="PS51257">
    <property type="entry name" value="PROKAR_LIPOPROTEIN"/>
    <property type="match status" value="1"/>
</dbReference>
<keyword evidence="3" id="KW-1185">Reference proteome</keyword>
<dbReference type="InterPro" id="IPR037523">
    <property type="entry name" value="VOC_core"/>
</dbReference>
<name>A0ABS9BR04_9BACT</name>
<dbReference type="RefSeq" id="WP_234860600.1">
    <property type="nucleotide sequence ID" value="NZ_JAKEVZ010000003.1"/>
</dbReference>
<reference evidence="2 3" key="1">
    <citation type="submission" date="2022-01" db="EMBL/GenBank/DDBJ databases">
        <title>Mariniradius saccharolyticus sp. nov., isolated from sediment of a river.</title>
        <authorList>
            <person name="Liu H."/>
        </authorList>
    </citation>
    <scope>NUCLEOTIDE SEQUENCE [LARGE SCALE GENOMIC DNA]</scope>
    <source>
        <strain evidence="2 3">RY-2</strain>
    </source>
</reference>
<dbReference type="CDD" id="cd06587">
    <property type="entry name" value="VOC"/>
    <property type="match status" value="1"/>
</dbReference>
<gene>
    <name evidence="2" type="ORF">L0U89_05435</name>
</gene>
<accession>A0ABS9BR04</accession>
<dbReference type="Pfam" id="PF00903">
    <property type="entry name" value="Glyoxalase"/>
    <property type="match status" value="1"/>
</dbReference>
<dbReference type="EMBL" id="JAKEVZ010000003">
    <property type="protein sequence ID" value="MCF1750506.1"/>
    <property type="molecule type" value="Genomic_DNA"/>
</dbReference>
<evidence type="ECO:0000259" key="1">
    <source>
        <dbReference type="PROSITE" id="PS51819"/>
    </source>
</evidence>
<evidence type="ECO:0000313" key="2">
    <source>
        <dbReference type="EMBL" id="MCF1750506.1"/>
    </source>
</evidence>